<dbReference type="Gramene" id="ERN06959">
    <property type="protein sequence ID" value="ERN06959"/>
    <property type="gene ID" value="AMTR_s00005p00266890"/>
</dbReference>
<evidence type="ECO:0000313" key="14">
    <source>
        <dbReference type="Proteomes" id="UP000017836"/>
    </source>
</evidence>
<dbReference type="GO" id="GO:0016036">
    <property type="term" value="P:cellular response to phosphate starvation"/>
    <property type="evidence" value="ECO:0007669"/>
    <property type="project" value="InterPro"/>
</dbReference>
<dbReference type="InterPro" id="IPR011707">
    <property type="entry name" value="Cu-oxidase-like_N"/>
</dbReference>
<evidence type="ECO:0000256" key="2">
    <source>
        <dbReference type="ARBA" id="ARBA00004406"/>
    </source>
</evidence>
<evidence type="ECO:0000256" key="10">
    <source>
        <dbReference type="ARBA" id="ARBA00023180"/>
    </source>
</evidence>
<dbReference type="Gene3D" id="2.60.40.420">
    <property type="entry name" value="Cupredoxins - blue copper proteins"/>
    <property type="match status" value="3"/>
</dbReference>
<dbReference type="InterPro" id="IPR011706">
    <property type="entry name" value="Cu-oxidase_C"/>
</dbReference>
<accession>W1PGX2</accession>
<evidence type="ECO:0000256" key="9">
    <source>
        <dbReference type="ARBA" id="ARBA00023136"/>
    </source>
</evidence>
<keyword evidence="9" id="KW-0472">Membrane</keyword>
<evidence type="ECO:0000313" key="13">
    <source>
        <dbReference type="EMBL" id="ERN06959.1"/>
    </source>
</evidence>
<keyword evidence="8" id="KW-0186">Copper</keyword>
<dbReference type="GO" id="GO:0005789">
    <property type="term" value="C:endoplasmic reticulum membrane"/>
    <property type="evidence" value="ECO:0007669"/>
    <property type="project" value="UniProtKB-SubCell"/>
</dbReference>
<evidence type="ECO:0000256" key="1">
    <source>
        <dbReference type="ARBA" id="ARBA00001935"/>
    </source>
</evidence>
<evidence type="ECO:0008006" key="15">
    <source>
        <dbReference type="Google" id="ProtNLM"/>
    </source>
</evidence>
<dbReference type="eggNOG" id="ENOG502QR4X">
    <property type="taxonomic scope" value="Eukaryota"/>
</dbReference>
<dbReference type="EMBL" id="KI393866">
    <property type="protein sequence ID" value="ERN06959.1"/>
    <property type="molecule type" value="Genomic_DNA"/>
</dbReference>
<dbReference type="PANTHER" id="PTHR48461:SF1">
    <property type="entry name" value="MULTICOPPER OXIDASE LPR1-LIKE"/>
    <property type="match status" value="1"/>
</dbReference>
<reference evidence="14" key="1">
    <citation type="journal article" date="2013" name="Science">
        <title>The Amborella genome and the evolution of flowering plants.</title>
        <authorList>
            <consortium name="Amborella Genome Project"/>
        </authorList>
    </citation>
    <scope>NUCLEOTIDE SEQUENCE [LARGE SCALE GENOMIC DNA]</scope>
</reference>
<evidence type="ECO:0000256" key="6">
    <source>
        <dbReference type="ARBA" id="ARBA00022824"/>
    </source>
</evidence>
<protein>
    <recommendedName>
        <fullName evidence="15">Plastocyanin-like domain-containing protein</fullName>
    </recommendedName>
</protein>
<proteinExistence type="inferred from homology"/>
<keyword evidence="14" id="KW-1185">Reference proteome</keyword>
<comment type="cofactor">
    <cofactor evidence="1">
        <name>Cu cation</name>
        <dbReference type="ChEBI" id="CHEBI:23378"/>
    </cofactor>
</comment>
<feature type="domain" description="Plastocyanin-like" evidence="11">
    <location>
        <begin position="409"/>
        <end position="566"/>
    </location>
</feature>
<dbReference type="Proteomes" id="UP000017836">
    <property type="component" value="Unassembled WGS sequence"/>
</dbReference>
<dbReference type="CDD" id="cd13891">
    <property type="entry name" value="CuRO_3_CotA_like"/>
    <property type="match status" value="1"/>
</dbReference>
<evidence type="ECO:0000256" key="7">
    <source>
        <dbReference type="ARBA" id="ARBA00023002"/>
    </source>
</evidence>
<dbReference type="CDD" id="cd13868">
    <property type="entry name" value="CuRO_2_CotA_like"/>
    <property type="match status" value="1"/>
</dbReference>
<gene>
    <name evidence="13" type="ORF">AMTR_s00005p00266890</name>
</gene>
<dbReference type="PANTHER" id="PTHR48461">
    <property type="entry name" value="MULTICOPPER OXIDASE LPR1-LIKE"/>
    <property type="match status" value="1"/>
</dbReference>
<feature type="domain" description="Plastocyanin-like" evidence="12">
    <location>
        <begin position="128"/>
        <end position="204"/>
    </location>
</feature>
<sequence length="570" mass="64215">MAMAMTMVGCHGSNDKLLNASFLEMFVDDLPDMPKLHAYALRDGTPSPIHLTIGMYETKWKFHRDLSPTPVFAFGTSKGKATVPGPTIEALVDIPAYITWENHLPAHHILSWDPTIPIALPASGSGVPTVVHLHGGIHHPQSDGNSNSWFTAGFRDTGPAWTNKTYVYANNQQPGNLWYHDHALGLTRVNLLAGLLGAYILRHPSSEVAFRLPSAPFFDRPLVIFDRSFTIDGSIFLNSTGNNPSIHPQWQPEYFGSAILVNGKAWPYASVEKRRYRFRIINACNARFLHLYFVDGKSRSGRRLQFVHLGSDSAYIGRPVRSKHVLIAPSEIADVVVDFSESRSDSVILANDAPYPFPTGDRTDALSGTVMKFSIRQRTSVDQSRIPSQLMNYPAADPLVATTVRHLAMYEYTTSTDEPTHLYINAMPYEAPVTETPRAGTSEIWEFINLTGDNHPLHIHLGLITALEQRELVDLDNLTACMNKWNDFDKCHVSDHARGKLQKVPRHERGWKNVFKMRPGYLTRIFVRFSLIHVDQKYPFDATEEPGYVYHCHILDHEDNVMMRPLKLVP</sequence>
<dbReference type="FunFam" id="2.60.40.420:FF:000081">
    <property type="entry name" value="Spore coat protein A"/>
    <property type="match status" value="1"/>
</dbReference>
<dbReference type="GO" id="GO:0016491">
    <property type="term" value="F:oxidoreductase activity"/>
    <property type="evidence" value="ECO:0000318"/>
    <property type="project" value="GO_Central"/>
</dbReference>
<evidence type="ECO:0000259" key="11">
    <source>
        <dbReference type="Pfam" id="PF07731"/>
    </source>
</evidence>
<comment type="subcellular location">
    <subcellularLocation>
        <location evidence="2">Endoplasmic reticulum membrane</location>
        <topology evidence="2">Peripheral membrane protein</topology>
    </subcellularLocation>
</comment>
<keyword evidence="7" id="KW-0560">Oxidoreductase</keyword>
<dbReference type="FunFam" id="2.60.40.420:FF:000087">
    <property type="entry name" value="Spore coat protein A"/>
    <property type="match status" value="1"/>
</dbReference>
<dbReference type="InterPro" id="IPR008972">
    <property type="entry name" value="Cupredoxin"/>
</dbReference>
<name>W1PGX2_AMBTC</name>
<comment type="similarity">
    <text evidence="3">Belongs to the multicopper oxidase family.</text>
</comment>
<dbReference type="Pfam" id="PF07731">
    <property type="entry name" value="Cu-oxidase_2"/>
    <property type="match status" value="1"/>
</dbReference>
<dbReference type="SUPFAM" id="SSF49503">
    <property type="entry name" value="Cupredoxins"/>
    <property type="match status" value="3"/>
</dbReference>
<evidence type="ECO:0000259" key="12">
    <source>
        <dbReference type="Pfam" id="PF07732"/>
    </source>
</evidence>
<keyword evidence="4" id="KW-0479">Metal-binding</keyword>
<evidence type="ECO:0000256" key="8">
    <source>
        <dbReference type="ARBA" id="ARBA00023008"/>
    </source>
</evidence>
<evidence type="ECO:0000256" key="4">
    <source>
        <dbReference type="ARBA" id="ARBA00022723"/>
    </source>
</evidence>
<evidence type="ECO:0000256" key="3">
    <source>
        <dbReference type="ARBA" id="ARBA00010609"/>
    </source>
</evidence>
<organism evidence="13 14">
    <name type="scientific">Amborella trichopoda</name>
    <dbReference type="NCBI Taxonomy" id="13333"/>
    <lineage>
        <taxon>Eukaryota</taxon>
        <taxon>Viridiplantae</taxon>
        <taxon>Streptophyta</taxon>
        <taxon>Embryophyta</taxon>
        <taxon>Tracheophyta</taxon>
        <taxon>Spermatophyta</taxon>
        <taxon>Magnoliopsida</taxon>
        <taxon>Amborellales</taxon>
        <taxon>Amborellaceae</taxon>
        <taxon>Amborella</taxon>
    </lineage>
</organism>
<keyword evidence="5" id="KW-0732">Signal</keyword>
<dbReference type="AlphaFoldDB" id="W1PGX2"/>
<dbReference type="HOGENOM" id="CLU_009100_4_0_1"/>
<keyword evidence="10" id="KW-0325">Glycoprotein</keyword>
<dbReference type="Pfam" id="PF07732">
    <property type="entry name" value="Cu-oxidase_3"/>
    <property type="match status" value="1"/>
</dbReference>
<dbReference type="CDD" id="cd13844">
    <property type="entry name" value="CuRO_1_BOD_CotA_like"/>
    <property type="match status" value="1"/>
</dbReference>
<keyword evidence="6" id="KW-0256">Endoplasmic reticulum</keyword>
<dbReference type="GO" id="GO:0005507">
    <property type="term" value="F:copper ion binding"/>
    <property type="evidence" value="ECO:0007669"/>
    <property type="project" value="InterPro"/>
</dbReference>
<dbReference type="InterPro" id="IPR052152">
    <property type="entry name" value="LPR1/LPR2"/>
</dbReference>
<dbReference type="OMA" id="ELIIGMY"/>
<evidence type="ECO:0000256" key="5">
    <source>
        <dbReference type="ARBA" id="ARBA00022729"/>
    </source>
</evidence>